<accession>S9QBZ5</accession>
<evidence type="ECO:0000256" key="1">
    <source>
        <dbReference type="ARBA" id="ARBA00004953"/>
    </source>
</evidence>
<dbReference type="NCBIfam" id="NF005968">
    <property type="entry name" value="PRK08057.1-2"/>
    <property type="match status" value="1"/>
</dbReference>
<name>S9QBZ5_9RHOB</name>
<keyword evidence="2" id="KW-0169">Cobalamin biosynthesis</keyword>
<dbReference type="InterPro" id="IPR003723">
    <property type="entry name" value="Precorrin-6x_reduct"/>
</dbReference>
<dbReference type="Proteomes" id="UP000015351">
    <property type="component" value="Unassembled WGS sequence"/>
</dbReference>
<proteinExistence type="predicted"/>
<dbReference type="RefSeq" id="WP_021100316.1">
    <property type="nucleotide sequence ID" value="NZ_KE557306.1"/>
</dbReference>
<evidence type="ECO:0000313" key="5">
    <source>
        <dbReference type="Proteomes" id="UP000015351"/>
    </source>
</evidence>
<dbReference type="PANTHER" id="PTHR36925">
    <property type="entry name" value="COBALT-PRECORRIN-6A REDUCTASE"/>
    <property type="match status" value="1"/>
</dbReference>
<dbReference type="UniPathway" id="UPA00148"/>
<comment type="caution">
    <text evidence="4">The sequence shown here is derived from an EMBL/GenBank/DDBJ whole genome shotgun (WGS) entry which is preliminary data.</text>
</comment>
<dbReference type="OrthoDB" id="5183775at2"/>
<dbReference type="EC" id="1.3.1.54" evidence="4"/>
<dbReference type="AlphaFoldDB" id="S9QBZ5"/>
<dbReference type="HOGENOM" id="CLU_068627_1_0_5"/>
<dbReference type="PROSITE" id="PS51014">
    <property type="entry name" value="COBK_CBIJ"/>
    <property type="match status" value="1"/>
</dbReference>
<dbReference type="eggNOG" id="COG2099">
    <property type="taxonomic scope" value="Bacteria"/>
</dbReference>
<gene>
    <name evidence="4" type="ORF">thalar_01752</name>
</gene>
<sequence>MRILLLAGTSEARDLSQALVAQGHEVTASLAGATRAPRDLGAETRVGGFGGEQGFRDWLAAHPVDLVIDATHPFATQISERTARVCADEQIVNLQVIRESWMPKNGDNWTFIDRPEEAADVIPQGARVFLATGRQTLPDFHGLSSCYLICRQIDPPDGPFPFDNGEFLVGRPPFSIKDEVELFTKLQIDWLVVKNAGGTMSRSKLDAARALGMPVLMINRKRPPEGPKVATVEGALEFVDAYHQG</sequence>
<reference evidence="5" key="1">
    <citation type="journal article" date="2013" name="Stand. Genomic Sci.">
        <title>Genome sequence of the Litoreibacter arenae type strain (DSM 19593(T)), a member of the Roseobacter clade isolated from sea sand.</title>
        <authorList>
            <person name="Riedel T."/>
            <person name="Fiebig A."/>
            <person name="Petersen J."/>
            <person name="Gronow S."/>
            <person name="Kyrpides N.C."/>
            <person name="Goker M."/>
            <person name="Klenk H.P."/>
        </authorList>
    </citation>
    <scope>NUCLEOTIDE SEQUENCE [LARGE SCALE GENOMIC DNA]</scope>
    <source>
        <strain evidence="5">DSM 19593</strain>
    </source>
</reference>
<evidence type="ECO:0000313" key="4">
    <source>
        <dbReference type="EMBL" id="EPX78936.1"/>
    </source>
</evidence>
<dbReference type="STRING" id="1123360.thalar_01752"/>
<organism evidence="4 5">
    <name type="scientific">Litoreibacter arenae DSM 19593</name>
    <dbReference type="NCBI Taxonomy" id="1123360"/>
    <lineage>
        <taxon>Bacteria</taxon>
        <taxon>Pseudomonadati</taxon>
        <taxon>Pseudomonadota</taxon>
        <taxon>Alphaproteobacteria</taxon>
        <taxon>Rhodobacterales</taxon>
        <taxon>Roseobacteraceae</taxon>
        <taxon>Litoreibacter</taxon>
    </lineage>
</organism>
<protein>
    <submittedName>
        <fullName evidence="4">Cobalt-precorrin-6x reductase</fullName>
        <ecNumber evidence="4">1.3.1.54</ecNumber>
    </submittedName>
</protein>
<dbReference type="PATRIC" id="fig|1123360.3.peg.1736"/>
<dbReference type="GO" id="GO:0009236">
    <property type="term" value="P:cobalamin biosynthetic process"/>
    <property type="evidence" value="ECO:0007669"/>
    <property type="project" value="UniProtKB-UniPathway"/>
</dbReference>
<evidence type="ECO:0000256" key="2">
    <source>
        <dbReference type="ARBA" id="ARBA00022573"/>
    </source>
</evidence>
<keyword evidence="5" id="KW-1185">Reference proteome</keyword>
<comment type="pathway">
    <text evidence="1">Cofactor biosynthesis; adenosylcobalamin biosynthesis.</text>
</comment>
<evidence type="ECO:0000256" key="3">
    <source>
        <dbReference type="ARBA" id="ARBA00023002"/>
    </source>
</evidence>
<keyword evidence="3 4" id="KW-0560">Oxidoreductase</keyword>
<dbReference type="EMBL" id="AONI01000010">
    <property type="protein sequence ID" value="EPX78936.1"/>
    <property type="molecule type" value="Genomic_DNA"/>
</dbReference>
<dbReference type="GO" id="GO:0016994">
    <property type="term" value="F:precorrin-6A reductase activity"/>
    <property type="evidence" value="ECO:0007669"/>
    <property type="project" value="UniProtKB-EC"/>
</dbReference>
<dbReference type="Pfam" id="PF02571">
    <property type="entry name" value="CbiJ"/>
    <property type="match status" value="1"/>
</dbReference>
<dbReference type="PANTHER" id="PTHR36925:SF1">
    <property type="entry name" value="COBALT-PRECORRIN-6A REDUCTASE"/>
    <property type="match status" value="1"/>
</dbReference>